<protein>
    <submittedName>
        <fullName evidence="1">Uncharacterized protein</fullName>
    </submittedName>
</protein>
<name>A0A212LP18_9HYPH</name>
<evidence type="ECO:0000313" key="1">
    <source>
        <dbReference type="EMBL" id="SCM79268.1"/>
    </source>
</evidence>
<sequence>MSLNELIPLNSLLQLQIGDISNLSRFSSIFL</sequence>
<dbReference type="EMBL" id="FMJD01000013">
    <property type="protein sequence ID" value="SCM79268.1"/>
    <property type="molecule type" value="Genomic_DNA"/>
</dbReference>
<gene>
    <name evidence="1" type="ORF">KL86PLE_90317</name>
</gene>
<accession>A0A212LP18</accession>
<proteinExistence type="predicted"/>
<organism evidence="1">
    <name type="scientific">uncultured Pleomorphomonas sp</name>
    <dbReference type="NCBI Taxonomy" id="442121"/>
    <lineage>
        <taxon>Bacteria</taxon>
        <taxon>Pseudomonadati</taxon>
        <taxon>Pseudomonadota</taxon>
        <taxon>Alphaproteobacteria</taxon>
        <taxon>Hyphomicrobiales</taxon>
        <taxon>Pleomorphomonadaceae</taxon>
        <taxon>Pleomorphomonas</taxon>
        <taxon>environmental samples</taxon>
    </lineage>
</organism>
<dbReference type="AlphaFoldDB" id="A0A212LP18"/>
<reference evidence="1" key="1">
    <citation type="submission" date="2016-08" db="EMBL/GenBank/DDBJ databases">
        <authorList>
            <person name="Seilhamer J.J."/>
        </authorList>
    </citation>
    <scope>NUCLEOTIDE SEQUENCE</scope>
    <source>
        <strain evidence="1">86</strain>
    </source>
</reference>